<comment type="function">
    <text evidence="3">Stimulates transcription elongation.</text>
</comment>
<reference evidence="5 6" key="1">
    <citation type="submission" date="2007-10" db="EMBL/GenBank/DDBJ databases">
        <title>Complete sequence of Caldivirga maquilingensis IC-167.</title>
        <authorList>
            <consortium name="US DOE Joint Genome Institute"/>
            <person name="Copeland A."/>
            <person name="Lucas S."/>
            <person name="Lapidus A."/>
            <person name="Barry K."/>
            <person name="Glavina del Rio T."/>
            <person name="Dalin E."/>
            <person name="Tice H."/>
            <person name="Pitluck S."/>
            <person name="Saunders E."/>
            <person name="Brettin T."/>
            <person name="Bruce D."/>
            <person name="Detter J.C."/>
            <person name="Han C."/>
            <person name="Schmutz J."/>
            <person name="Larimer F."/>
            <person name="Land M."/>
            <person name="Hauser L."/>
            <person name="Kyrpides N."/>
            <person name="Ivanova N."/>
            <person name="Biddle J.F."/>
            <person name="Zhang Z."/>
            <person name="Fitz-Gibbon S.T."/>
            <person name="Lowe T.M."/>
            <person name="Saltikov C."/>
            <person name="House C.H."/>
            <person name="Richardson P."/>
        </authorList>
    </citation>
    <scope>NUCLEOTIDE SEQUENCE [LARGE SCALE GENOMIC DNA]</scope>
    <source>
        <strain evidence="6">ATCC 700844 / DSM 13496 / JCM 10307 / IC-167</strain>
    </source>
</reference>
<dbReference type="HAMAP" id="MF_00950">
    <property type="entry name" value="Spt5_arch"/>
    <property type="match status" value="1"/>
</dbReference>
<dbReference type="KEGG" id="cma:Cmaq_0952"/>
<keyword evidence="2 3" id="KW-0805">Transcription regulation</keyword>
<sequence>MQEDKCVFIGVRVIAGQEYNVAAIIRTRLELMEKDKRKYYNVPSIVVPPNVQGQVYLETPHSYVAIDLSTGIKQYRGLMMGKVPLTELMKMIKREIKVQINDVVEIITEPFRGFKAKVVDVDEKNNTVKLLLFDTATNIPVTLPIKSIRVIEEKK</sequence>
<evidence type="ECO:0000313" key="6">
    <source>
        <dbReference type="Proteomes" id="UP000001137"/>
    </source>
</evidence>
<comment type="subunit">
    <text evidence="3">Heterodimer composed of Spt4 and Spt5. Interacts with RNA polymerase (RNAP).</text>
</comment>
<evidence type="ECO:0000256" key="3">
    <source>
        <dbReference type="HAMAP-Rule" id="MF_00950"/>
    </source>
</evidence>
<dbReference type="EMBL" id="CP000852">
    <property type="protein sequence ID" value="ABW01784.1"/>
    <property type="molecule type" value="Genomic_DNA"/>
</dbReference>
<comment type="similarity">
    <text evidence="1">Belongs to the SPT5 family.</text>
</comment>
<dbReference type="Proteomes" id="UP000001137">
    <property type="component" value="Chromosome"/>
</dbReference>
<protein>
    <recommendedName>
        <fullName evidence="3">Transcription elongation factor Spt5</fullName>
    </recommendedName>
</protein>
<keyword evidence="6" id="KW-1185">Reference proteome</keyword>
<dbReference type="InterPro" id="IPR008991">
    <property type="entry name" value="Translation_prot_SH3-like_sf"/>
</dbReference>
<evidence type="ECO:0000256" key="1">
    <source>
        <dbReference type="ARBA" id="ARBA00006956"/>
    </source>
</evidence>
<dbReference type="InterPro" id="IPR011590">
    <property type="entry name" value="Spt5_arc"/>
</dbReference>
<gene>
    <name evidence="3" type="primary">spt5</name>
    <name evidence="5" type="ordered locus">Cmaq_0952</name>
</gene>
<feature type="domain" description="KOW" evidence="4">
    <location>
        <begin position="97"/>
        <end position="124"/>
    </location>
</feature>
<evidence type="ECO:0000259" key="4">
    <source>
        <dbReference type="SMART" id="SM00739"/>
    </source>
</evidence>
<dbReference type="InterPro" id="IPR036735">
    <property type="entry name" value="NGN_dom_sf"/>
</dbReference>
<evidence type="ECO:0000256" key="2">
    <source>
        <dbReference type="ARBA" id="ARBA00023015"/>
    </source>
</evidence>
<dbReference type="GO" id="GO:0006355">
    <property type="term" value="P:regulation of DNA-templated transcription"/>
    <property type="evidence" value="ECO:0007669"/>
    <property type="project" value="UniProtKB-UniRule"/>
</dbReference>
<dbReference type="InterPro" id="IPR005824">
    <property type="entry name" value="KOW"/>
</dbReference>
<dbReference type="InterPro" id="IPR014722">
    <property type="entry name" value="Rib_uL2_dom2"/>
</dbReference>
<proteinExistence type="inferred from homology"/>
<dbReference type="RefSeq" id="WP_012186003.1">
    <property type="nucleotide sequence ID" value="NC_009954.1"/>
</dbReference>
<dbReference type="Gene3D" id="3.30.70.940">
    <property type="entry name" value="NusG, N-terminal domain"/>
    <property type="match status" value="1"/>
</dbReference>
<dbReference type="GO" id="GO:0006354">
    <property type="term" value="P:DNA-templated transcription elongation"/>
    <property type="evidence" value="ECO:0007669"/>
    <property type="project" value="InterPro"/>
</dbReference>
<evidence type="ECO:0000313" key="5">
    <source>
        <dbReference type="EMBL" id="ABW01784.1"/>
    </source>
</evidence>
<name>A8MDC8_CALMQ</name>
<dbReference type="STRING" id="397948.Cmaq_0952"/>
<dbReference type="CDD" id="cd06091">
    <property type="entry name" value="KOW_NusG"/>
    <property type="match status" value="1"/>
</dbReference>
<dbReference type="SMART" id="SM00739">
    <property type="entry name" value="KOW"/>
    <property type="match status" value="1"/>
</dbReference>
<organism evidence="5 6">
    <name type="scientific">Caldivirga maquilingensis (strain ATCC 700844 / DSM 13496 / JCM 10307 / IC-167)</name>
    <dbReference type="NCBI Taxonomy" id="397948"/>
    <lineage>
        <taxon>Archaea</taxon>
        <taxon>Thermoproteota</taxon>
        <taxon>Thermoprotei</taxon>
        <taxon>Thermoproteales</taxon>
        <taxon>Thermoproteaceae</taxon>
        <taxon>Caldivirga</taxon>
    </lineage>
</organism>
<keyword evidence="3" id="KW-0804">Transcription</keyword>
<dbReference type="Pfam" id="PF00467">
    <property type="entry name" value="KOW"/>
    <property type="match status" value="1"/>
</dbReference>
<accession>A8MDC8</accession>
<comment type="similarity">
    <text evidence="3">Belongs to the archaeal Spt5 family.</text>
</comment>
<dbReference type="Gene3D" id="2.30.30.30">
    <property type="match status" value="1"/>
</dbReference>
<dbReference type="GO" id="GO:0003746">
    <property type="term" value="F:translation elongation factor activity"/>
    <property type="evidence" value="ECO:0007669"/>
    <property type="project" value="InterPro"/>
</dbReference>
<dbReference type="OrthoDB" id="371863at2157"/>
<dbReference type="Pfam" id="PF03439">
    <property type="entry name" value="Spt5-NGN"/>
    <property type="match status" value="1"/>
</dbReference>
<dbReference type="GeneID" id="5708836"/>
<dbReference type="InterPro" id="IPR005100">
    <property type="entry name" value="NGN-domain"/>
</dbReference>
<dbReference type="HOGENOM" id="CLU_113589_0_0_2"/>
<dbReference type="AlphaFoldDB" id="A8MDC8"/>
<dbReference type="eggNOG" id="arCOG01920">
    <property type="taxonomic scope" value="Archaea"/>
</dbReference>
<dbReference type="SUPFAM" id="SSF50104">
    <property type="entry name" value="Translation proteins SH3-like domain"/>
    <property type="match status" value="1"/>
</dbReference>